<dbReference type="AlphaFoldDB" id="A0A8J2R7X2"/>
<keyword evidence="2" id="KW-1185">Reference proteome</keyword>
<proteinExistence type="predicted"/>
<sequence length="142" mass="16129">MTVTPSTLLHVNCPSTDRDSYYWRHLVTRTRDEGRQGERRLSGRADAGGERVRVMGREEASRSVRGQRSERCVGGCGLARRLGDANRCAALRCLPTAAITHLYDQLGLRRPARRAPRPALRRHMTNQYAADRLDTYLFDAIY</sequence>
<evidence type="ECO:0000313" key="2">
    <source>
        <dbReference type="Proteomes" id="UP000789524"/>
    </source>
</evidence>
<dbReference type="OrthoDB" id="7490260at2759"/>
<name>A0A8J2R7X2_9NEOP</name>
<dbReference type="Proteomes" id="UP000789524">
    <property type="component" value="Unassembled WGS sequence"/>
</dbReference>
<comment type="caution">
    <text evidence="1">The sequence shown here is derived from an EMBL/GenBank/DDBJ whole genome shotgun (WGS) entry which is preliminary data.</text>
</comment>
<evidence type="ECO:0000313" key="1">
    <source>
        <dbReference type="EMBL" id="CAG9585021.1"/>
    </source>
</evidence>
<organism evidence="1 2">
    <name type="scientific">Danaus chrysippus</name>
    <name type="common">African queen</name>
    <dbReference type="NCBI Taxonomy" id="151541"/>
    <lineage>
        <taxon>Eukaryota</taxon>
        <taxon>Metazoa</taxon>
        <taxon>Ecdysozoa</taxon>
        <taxon>Arthropoda</taxon>
        <taxon>Hexapoda</taxon>
        <taxon>Insecta</taxon>
        <taxon>Pterygota</taxon>
        <taxon>Neoptera</taxon>
        <taxon>Endopterygota</taxon>
        <taxon>Lepidoptera</taxon>
        <taxon>Glossata</taxon>
        <taxon>Ditrysia</taxon>
        <taxon>Papilionoidea</taxon>
        <taxon>Nymphalidae</taxon>
        <taxon>Danainae</taxon>
        <taxon>Danaini</taxon>
        <taxon>Danaina</taxon>
        <taxon>Danaus</taxon>
        <taxon>Anosia</taxon>
    </lineage>
</organism>
<dbReference type="EMBL" id="CAKASE010000083">
    <property type="protein sequence ID" value="CAG9585021.1"/>
    <property type="molecule type" value="Genomic_DNA"/>
</dbReference>
<gene>
    <name evidence="1" type="ORF">DCHRY22_LOCUS15514</name>
</gene>
<accession>A0A8J2R7X2</accession>
<protein>
    <submittedName>
        <fullName evidence="1">(African queen) hypothetical protein</fullName>
    </submittedName>
</protein>
<reference evidence="1" key="1">
    <citation type="submission" date="2021-09" db="EMBL/GenBank/DDBJ databases">
        <authorList>
            <person name="Martin H S."/>
        </authorList>
    </citation>
    <scope>NUCLEOTIDE SEQUENCE</scope>
</reference>